<evidence type="ECO:0000313" key="2">
    <source>
        <dbReference type="EMBL" id="OLP77402.1"/>
    </source>
</evidence>
<feature type="region of interest" description="Disordered" evidence="1">
    <location>
        <begin position="1"/>
        <end position="46"/>
    </location>
</feature>
<accession>A0A1Q9C3B0</accession>
<reference evidence="2 3" key="1">
    <citation type="submission" date="2016-02" db="EMBL/GenBank/DDBJ databases">
        <title>Genome analysis of coral dinoflagellate symbionts highlights evolutionary adaptations to a symbiotic lifestyle.</title>
        <authorList>
            <person name="Aranda M."/>
            <person name="Li Y."/>
            <person name="Liew Y.J."/>
            <person name="Baumgarten S."/>
            <person name="Simakov O."/>
            <person name="Wilson M."/>
            <person name="Piel J."/>
            <person name="Ashoor H."/>
            <person name="Bougouffa S."/>
            <person name="Bajic V.B."/>
            <person name="Ryu T."/>
            <person name="Ravasi T."/>
            <person name="Bayer T."/>
            <person name="Micklem G."/>
            <person name="Kim H."/>
            <person name="Bhak J."/>
            <person name="Lajeunesse T.C."/>
            <person name="Voolstra C.R."/>
        </authorList>
    </citation>
    <scope>NUCLEOTIDE SEQUENCE [LARGE SCALE GENOMIC DNA]</scope>
    <source>
        <strain evidence="2 3">CCMP2467</strain>
    </source>
</reference>
<feature type="region of interest" description="Disordered" evidence="1">
    <location>
        <begin position="117"/>
        <end position="161"/>
    </location>
</feature>
<dbReference type="EMBL" id="LSRX01001773">
    <property type="protein sequence ID" value="OLP77402.1"/>
    <property type="molecule type" value="Genomic_DNA"/>
</dbReference>
<feature type="compositionally biased region" description="Low complexity" evidence="1">
    <location>
        <begin position="1"/>
        <end position="18"/>
    </location>
</feature>
<sequence length="305" mass="32653">MASSSSSSLSCSASPAQAVPRRSPAGRKLSAPRRLRPRRVHSVQAGRVPHDFLSPLLHLRPPLFSDARTQPEKLVQEDLCSDERKWCAGIARAHKEVLRSAHSIMRIDAVANVKRRRAGQPEGEEEKLAAPMPPGAGEGLRGEGPGSAHHDDSGPHWAKRRKVKSVKSLFVPEFELSTLLYFERMENAHLAERSSHANPFNGDGDGGTLDGFYQTDVTQGEGAARAPHALDDPDGTGADAGGCPSADRPGLGIPAVTTVVADTFLDTPVVLATTAQEFLGPAQSTSGRRPPNMQEIRAALNIQTH</sequence>
<evidence type="ECO:0000256" key="1">
    <source>
        <dbReference type="SAM" id="MobiDB-lite"/>
    </source>
</evidence>
<organism evidence="2 3">
    <name type="scientific">Symbiodinium microadriaticum</name>
    <name type="common">Dinoflagellate</name>
    <name type="synonym">Zooxanthella microadriatica</name>
    <dbReference type="NCBI Taxonomy" id="2951"/>
    <lineage>
        <taxon>Eukaryota</taxon>
        <taxon>Sar</taxon>
        <taxon>Alveolata</taxon>
        <taxon>Dinophyceae</taxon>
        <taxon>Suessiales</taxon>
        <taxon>Symbiodiniaceae</taxon>
        <taxon>Symbiodinium</taxon>
    </lineage>
</organism>
<comment type="caution">
    <text evidence="2">The sequence shown here is derived from an EMBL/GenBank/DDBJ whole genome shotgun (WGS) entry which is preliminary data.</text>
</comment>
<proteinExistence type="predicted"/>
<evidence type="ECO:0000313" key="3">
    <source>
        <dbReference type="Proteomes" id="UP000186817"/>
    </source>
</evidence>
<keyword evidence="3" id="KW-1185">Reference proteome</keyword>
<dbReference type="AlphaFoldDB" id="A0A1Q9C3B0"/>
<feature type="compositionally biased region" description="Gly residues" evidence="1">
    <location>
        <begin position="136"/>
        <end position="145"/>
    </location>
</feature>
<gene>
    <name evidence="2" type="ORF">AK812_SmicGene42536</name>
</gene>
<dbReference type="Proteomes" id="UP000186817">
    <property type="component" value="Unassembled WGS sequence"/>
</dbReference>
<protein>
    <submittedName>
        <fullName evidence="2">Uncharacterized protein</fullName>
    </submittedName>
</protein>
<feature type="compositionally biased region" description="Basic residues" evidence="1">
    <location>
        <begin position="30"/>
        <end position="41"/>
    </location>
</feature>
<name>A0A1Q9C3B0_SYMMI</name>